<organism evidence="1 2">
    <name type="scientific">Cupriavidus taiwanensis</name>
    <dbReference type="NCBI Taxonomy" id="164546"/>
    <lineage>
        <taxon>Bacteria</taxon>
        <taxon>Pseudomonadati</taxon>
        <taxon>Pseudomonadota</taxon>
        <taxon>Betaproteobacteria</taxon>
        <taxon>Burkholderiales</taxon>
        <taxon>Burkholderiaceae</taxon>
        <taxon>Cupriavidus</taxon>
    </lineage>
</organism>
<evidence type="ECO:0000313" key="1">
    <source>
        <dbReference type="EMBL" id="SOY77746.1"/>
    </source>
</evidence>
<sequence length="54" mass="6348">MDSHLRQEVHNYFPNGGKAFEELANDWRLHSEAWRPTVPATRRLPLLHRAGGRR</sequence>
<reference evidence="2" key="1">
    <citation type="submission" date="2018-01" db="EMBL/GenBank/DDBJ databases">
        <authorList>
            <person name="Gaut B.S."/>
            <person name="Morton B.R."/>
            <person name="Clegg M.T."/>
            <person name="Duvall M.R."/>
        </authorList>
    </citation>
    <scope>NUCLEOTIDE SEQUENCE [LARGE SCALE GENOMIC DNA]</scope>
</reference>
<dbReference type="EMBL" id="OFSP01000078">
    <property type="protein sequence ID" value="SOY77746.1"/>
    <property type="molecule type" value="Genomic_DNA"/>
</dbReference>
<evidence type="ECO:0000313" key="2">
    <source>
        <dbReference type="Proteomes" id="UP000256297"/>
    </source>
</evidence>
<dbReference type="AlphaFoldDB" id="A0A375CQQ8"/>
<protein>
    <submittedName>
        <fullName evidence="1">Uncharacterized protein</fullName>
    </submittedName>
</protein>
<gene>
    <name evidence="1" type="ORF">CBM2589_U10248</name>
</gene>
<dbReference type="Proteomes" id="UP000256297">
    <property type="component" value="Unassembled WGS sequence"/>
</dbReference>
<accession>A0A375CQQ8</accession>
<comment type="caution">
    <text evidence="1">The sequence shown here is derived from an EMBL/GenBank/DDBJ whole genome shotgun (WGS) entry which is preliminary data.</text>
</comment>
<name>A0A375CQQ8_9BURK</name>
<proteinExistence type="predicted"/>